<comment type="similarity">
    <text evidence="1 10">Belongs to the tannase family.</text>
</comment>
<keyword evidence="4" id="KW-0479">Metal-binding</keyword>
<evidence type="ECO:0000256" key="10">
    <source>
        <dbReference type="RuleBase" id="RU361238"/>
    </source>
</evidence>
<dbReference type="Pfam" id="PF07519">
    <property type="entry name" value="Tannase"/>
    <property type="match status" value="1"/>
</dbReference>
<dbReference type="EC" id="3.1.1.-" evidence="10"/>
<dbReference type="SUPFAM" id="SSF53474">
    <property type="entry name" value="alpha/beta-Hydrolases"/>
    <property type="match status" value="1"/>
</dbReference>
<comment type="catalytic activity">
    <reaction evidence="9">
        <text>feruloyl-polysaccharide + H2O = ferulate + polysaccharide.</text>
        <dbReference type="EC" id="3.1.1.73"/>
    </reaction>
</comment>
<evidence type="ECO:0000256" key="9">
    <source>
        <dbReference type="ARBA" id="ARBA00034075"/>
    </source>
</evidence>
<dbReference type="InterPro" id="IPR029058">
    <property type="entry name" value="AB_hydrolase_fold"/>
</dbReference>
<keyword evidence="3" id="KW-0624">Polysaccharide degradation</keyword>
<keyword evidence="2" id="KW-0719">Serine esterase</keyword>
<feature type="signal peptide" evidence="10">
    <location>
        <begin position="1"/>
        <end position="22"/>
    </location>
</feature>
<dbReference type="PANTHER" id="PTHR33938">
    <property type="entry name" value="FERULOYL ESTERASE B-RELATED"/>
    <property type="match status" value="1"/>
</dbReference>
<evidence type="ECO:0000256" key="1">
    <source>
        <dbReference type="ARBA" id="ARBA00006249"/>
    </source>
</evidence>
<evidence type="ECO:0000256" key="12">
    <source>
        <dbReference type="SAM" id="Phobius"/>
    </source>
</evidence>
<keyword evidence="3" id="KW-0858">Xylan degradation</keyword>
<evidence type="ECO:0000256" key="2">
    <source>
        <dbReference type="ARBA" id="ARBA00022487"/>
    </source>
</evidence>
<gene>
    <name evidence="13" type="ORF">VKT23_006433</name>
</gene>
<dbReference type="Gene3D" id="3.40.50.1820">
    <property type="entry name" value="alpha/beta hydrolase"/>
    <property type="match status" value="1"/>
</dbReference>
<evidence type="ECO:0000256" key="4">
    <source>
        <dbReference type="ARBA" id="ARBA00022723"/>
    </source>
</evidence>
<evidence type="ECO:0000256" key="5">
    <source>
        <dbReference type="ARBA" id="ARBA00022729"/>
    </source>
</evidence>
<keyword evidence="5 10" id="KW-0732">Signal</keyword>
<keyword evidence="12" id="KW-0812">Transmembrane</keyword>
<reference evidence="13 14" key="1">
    <citation type="submission" date="2024-01" db="EMBL/GenBank/DDBJ databases">
        <title>A draft genome for the cacao thread blight pathogen Marasmiellus scandens.</title>
        <authorList>
            <person name="Baruah I.K."/>
            <person name="Leung J."/>
            <person name="Bukari Y."/>
            <person name="Amoako-Attah I."/>
            <person name="Meinhardt L.W."/>
            <person name="Bailey B.A."/>
            <person name="Cohen S.P."/>
        </authorList>
    </citation>
    <scope>NUCLEOTIDE SEQUENCE [LARGE SCALE GENOMIC DNA]</scope>
    <source>
        <strain evidence="13 14">GH-19</strain>
    </source>
</reference>
<evidence type="ECO:0000313" key="14">
    <source>
        <dbReference type="Proteomes" id="UP001498398"/>
    </source>
</evidence>
<dbReference type="Proteomes" id="UP001498398">
    <property type="component" value="Unassembled WGS sequence"/>
</dbReference>
<evidence type="ECO:0000256" key="6">
    <source>
        <dbReference type="ARBA" id="ARBA00022801"/>
    </source>
</evidence>
<keyword evidence="8" id="KW-1015">Disulfide bond</keyword>
<keyword evidence="7" id="KW-0106">Calcium</keyword>
<feature type="region of interest" description="Disordered" evidence="11">
    <location>
        <begin position="561"/>
        <end position="585"/>
    </location>
</feature>
<dbReference type="InterPro" id="IPR011118">
    <property type="entry name" value="Tannase/feruloyl_esterase"/>
</dbReference>
<feature type="transmembrane region" description="Helical" evidence="12">
    <location>
        <begin position="537"/>
        <end position="554"/>
    </location>
</feature>
<evidence type="ECO:0000256" key="8">
    <source>
        <dbReference type="ARBA" id="ARBA00023157"/>
    </source>
</evidence>
<proteinExistence type="inferred from homology"/>
<dbReference type="PROSITE" id="PS51257">
    <property type="entry name" value="PROKAR_LIPOPROTEIN"/>
    <property type="match status" value="1"/>
</dbReference>
<evidence type="ECO:0000313" key="13">
    <source>
        <dbReference type="EMBL" id="KAK7464268.1"/>
    </source>
</evidence>
<dbReference type="EMBL" id="JBANRG010000008">
    <property type="protein sequence ID" value="KAK7464268.1"/>
    <property type="molecule type" value="Genomic_DNA"/>
</dbReference>
<keyword evidence="12" id="KW-1133">Transmembrane helix</keyword>
<name>A0ABR1JNP4_9AGAR</name>
<keyword evidence="3" id="KW-0119">Carbohydrate metabolism</keyword>
<protein>
    <recommendedName>
        <fullName evidence="10">Carboxylic ester hydrolase</fullName>
        <ecNumber evidence="10">3.1.1.-</ecNumber>
    </recommendedName>
</protein>
<comment type="caution">
    <text evidence="13">The sequence shown here is derived from an EMBL/GenBank/DDBJ whole genome shotgun (WGS) entry which is preliminary data.</text>
</comment>
<feature type="chain" id="PRO_5044949899" description="Carboxylic ester hydrolase" evidence="10">
    <location>
        <begin position="23"/>
        <end position="585"/>
    </location>
</feature>
<keyword evidence="6 10" id="KW-0378">Hydrolase</keyword>
<organism evidence="13 14">
    <name type="scientific">Marasmiellus scandens</name>
    <dbReference type="NCBI Taxonomy" id="2682957"/>
    <lineage>
        <taxon>Eukaryota</taxon>
        <taxon>Fungi</taxon>
        <taxon>Dikarya</taxon>
        <taxon>Basidiomycota</taxon>
        <taxon>Agaricomycotina</taxon>
        <taxon>Agaricomycetes</taxon>
        <taxon>Agaricomycetidae</taxon>
        <taxon>Agaricales</taxon>
        <taxon>Marasmiineae</taxon>
        <taxon>Omphalotaceae</taxon>
        <taxon>Marasmiellus</taxon>
    </lineage>
</organism>
<evidence type="ECO:0000256" key="7">
    <source>
        <dbReference type="ARBA" id="ARBA00022837"/>
    </source>
</evidence>
<accession>A0ABR1JNP4</accession>
<dbReference type="PANTHER" id="PTHR33938:SF15">
    <property type="entry name" value="FERULOYL ESTERASE B-RELATED"/>
    <property type="match status" value="1"/>
</dbReference>
<evidence type="ECO:0000256" key="3">
    <source>
        <dbReference type="ARBA" id="ARBA00022651"/>
    </source>
</evidence>
<keyword evidence="14" id="KW-1185">Reference proteome</keyword>
<evidence type="ECO:0000256" key="11">
    <source>
        <dbReference type="SAM" id="MobiDB-lite"/>
    </source>
</evidence>
<keyword evidence="12" id="KW-0472">Membrane</keyword>
<sequence length="585" mass="64151">MVTRFCLFLLAFLLGIAPSALSCDFDSTCSSFASRISIPNATVSFVDLVPSGTNLTFPDNDPSCNRTSQVVLTDICRISMSVATSNRSGFDFEAWFPRNWTGRFLSTGNGGLSGCIQFEDLAYGSALGFATVATNNGHDGDTGKFFLNNPDVVADFAFRAVHTGTVVGKSLTESFYGSPHNKSYFLGCSTGGRQGLKSVQDFPEDFDGVIAGAAVADFEHLLAWTGHFLGITGNASAPTFLSPERWVTLVHPDVLSQCDEIDGVKDGVIEDPSLCNYDPSGLVCPEGNQTELCITEVQAEMIRKVYQPLLIQGELAFPRMQPGTEDVPIFYTGMPFIYTADWFRFAIYNDPSLDVTTLSEKDWIFAQELDPFNISTWSGNISAFRDRQGKLLTFHGQADGLVSSKNSERYFELVKETMSLENADLDEFYRLFRISGMGHCSTGAGAWEVGQNLAGAGAIDNLNLDPESNMLTALVRWVEEGVAPTELVGTKFVNDDATQGVEFSRGHCRFPQRNTYDGVGDSTKKESWSCQKPPNPFLLIGLSAGSFLAFYFVLKRREQTNPASKLPRQQDHPLVPPVHKETKDN</sequence>